<dbReference type="RefSeq" id="WP_188644633.1">
    <property type="nucleotide sequence ID" value="NZ_BMKL01000001.1"/>
</dbReference>
<dbReference type="InterPro" id="IPR029000">
    <property type="entry name" value="Cyclophilin-like_dom_sf"/>
</dbReference>
<dbReference type="Gene3D" id="2.40.100.10">
    <property type="entry name" value="Cyclophilin-like"/>
    <property type="match status" value="1"/>
</dbReference>
<sequence>MKSLLACAALFAVPAYAAEETRSLSPAEIVAAAPQEAWSEIAADDLLVMTLAPDRNGTPRRVVIQLIAEPYSEAWTANIRTLAKAHWWDGLAIVRAQDNYVVQWGDPDGEEAGKARPLPQGLRTTSESQYTVSGDAPGWTRFKDVTWPRGDVSHYVSFDRGWPIEGAGTPDSASHWPVHCYGSVGVGRNLSPDAGTGAELYAVIGHAPRQLDRNIAVVGRVVEGIEHLSVLPRGTGPLGFYATPGERTGIVSIRLASDLSEAERPRFEYLISDTPAFARYVDARANRRDEFFIAPAGGVDVCNAPVPVRKLPTHP</sequence>
<keyword evidence="3 6" id="KW-0413">Isomerase</keyword>
<feature type="domain" description="PPIase cyclophilin-type" evidence="5">
    <location>
        <begin position="76"/>
        <end position="231"/>
    </location>
</feature>
<keyword evidence="4" id="KW-0732">Signal</keyword>
<dbReference type="GO" id="GO:0016853">
    <property type="term" value="F:isomerase activity"/>
    <property type="evidence" value="ECO:0007669"/>
    <property type="project" value="UniProtKB-KW"/>
</dbReference>
<name>A0ABQ1SAW3_9SPHN</name>
<evidence type="ECO:0000313" key="6">
    <source>
        <dbReference type="EMBL" id="GGD96861.1"/>
    </source>
</evidence>
<dbReference type="Pfam" id="PF00160">
    <property type="entry name" value="Pro_isomerase"/>
    <property type="match status" value="1"/>
</dbReference>
<keyword evidence="2" id="KW-0697">Rotamase</keyword>
<dbReference type="InterPro" id="IPR044665">
    <property type="entry name" value="E_coli_cyclophilin_A-like"/>
</dbReference>
<accession>A0ABQ1SAW3</accession>
<evidence type="ECO:0000313" key="7">
    <source>
        <dbReference type="Proteomes" id="UP000619041"/>
    </source>
</evidence>
<evidence type="ECO:0000259" key="5">
    <source>
        <dbReference type="Pfam" id="PF00160"/>
    </source>
</evidence>
<dbReference type="PANTHER" id="PTHR43246">
    <property type="entry name" value="PEPTIDYL-PROLYL CIS-TRANS ISOMERASE CYP38, CHLOROPLASTIC"/>
    <property type="match status" value="1"/>
</dbReference>
<evidence type="ECO:0000256" key="2">
    <source>
        <dbReference type="ARBA" id="ARBA00023110"/>
    </source>
</evidence>
<evidence type="ECO:0000256" key="3">
    <source>
        <dbReference type="ARBA" id="ARBA00023235"/>
    </source>
</evidence>
<reference evidence="7" key="1">
    <citation type="journal article" date="2019" name="Int. J. Syst. Evol. Microbiol.">
        <title>The Global Catalogue of Microorganisms (GCM) 10K type strain sequencing project: providing services to taxonomists for standard genome sequencing and annotation.</title>
        <authorList>
            <consortium name="The Broad Institute Genomics Platform"/>
            <consortium name="The Broad Institute Genome Sequencing Center for Infectious Disease"/>
            <person name="Wu L."/>
            <person name="Ma J."/>
        </authorList>
    </citation>
    <scope>NUCLEOTIDE SEQUENCE [LARGE SCALE GENOMIC DNA]</scope>
    <source>
        <strain evidence="7">CGMCC 1.15959</strain>
    </source>
</reference>
<dbReference type="Proteomes" id="UP000619041">
    <property type="component" value="Unassembled WGS sequence"/>
</dbReference>
<feature type="chain" id="PRO_5046181841" description="peptidylprolyl isomerase" evidence="4">
    <location>
        <begin position="18"/>
        <end position="315"/>
    </location>
</feature>
<dbReference type="SUPFAM" id="SSF50891">
    <property type="entry name" value="Cyclophilin-like"/>
    <property type="match status" value="1"/>
</dbReference>
<feature type="signal peptide" evidence="4">
    <location>
        <begin position="1"/>
        <end position="17"/>
    </location>
</feature>
<dbReference type="InterPro" id="IPR002130">
    <property type="entry name" value="Cyclophilin-type_PPIase_dom"/>
</dbReference>
<protein>
    <recommendedName>
        <fullName evidence="1">peptidylprolyl isomerase</fullName>
        <ecNumber evidence="1">5.2.1.8</ecNumber>
    </recommendedName>
</protein>
<dbReference type="EMBL" id="BMKL01000001">
    <property type="protein sequence ID" value="GGD96861.1"/>
    <property type="molecule type" value="Genomic_DNA"/>
</dbReference>
<keyword evidence="7" id="KW-1185">Reference proteome</keyword>
<dbReference type="EC" id="5.2.1.8" evidence="1"/>
<proteinExistence type="predicted"/>
<organism evidence="6 7">
    <name type="scientific">Tsuneonella deserti</name>
    <dbReference type="NCBI Taxonomy" id="2035528"/>
    <lineage>
        <taxon>Bacteria</taxon>
        <taxon>Pseudomonadati</taxon>
        <taxon>Pseudomonadota</taxon>
        <taxon>Alphaproteobacteria</taxon>
        <taxon>Sphingomonadales</taxon>
        <taxon>Erythrobacteraceae</taxon>
        <taxon>Tsuneonella</taxon>
    </lineage>
</organism>
<evidence type="ECO:0000256" key="1">
    <source>
        <dbReference type="ARBA" id="ARBA00013194"/>
    </source>
</evidence>
<comment type="caution">
    <text evidence="6">The sequence shown here is derived from an EMBL/GenBank/DDBJ whole genome shotgun (WGS) entry which is preliminary data.</text>
</comment>
<gene>
    <name evidence="6" type="ORF">GCM10011515_15810</name>
</gene>
<evidence type="ECO:0000256" key="4">
    <source>
        <dbReference type="SAM" id="SignalP"/>
    </source>
</evidence>